<dbReference type="AlphaFoldDB" id="A0A1F8EFR4"/>
<feature type="transmembrane region" description="Helical" evidence="1">
    <location>
        <begin position="194"/>
        <end position="217"/>
    </location>
</feature>
<reference evidence="2 3" key="1">
    <citation type="journal article" date="2016" name="Nat. Commun.">
        <title>Thousands of microbial genomes shed light on interconnected biogeochemical processes in an aquifer system.</title>
        <authorList>
            <person name="Anantharaman K."/>
            <person name="Brown C.T."/>
            <person name="Hug L.A."/>
            <person name="Sharon I."/>
            <person name="Castelle C.J."/>
            <person name="Probst A.J."/>
            <person name="Thomas B.C."/>
            <person name="Singh A."/>
            <person name="Wilkins M.J."/>
            <person name="Karaoz U."/>
            <person name="Brodie E.L."/>
            <person name="Williams K.H."/>
            <person name="Hubbard S.S."/>
            <person name="Banfield J.F."/>
        </authorList>
    </citation>
    <scope>NUCLEOTIDE SEQUENCE [LARGE SCALE GENOMIC DNA]</scope>
</reference>
<keyword evidence="1" id="KW-0812">Transmembrane</keyword>
<organism evidence="2 3">
    <name type="scientific">Candidatus Yanofskybacteria bacterium RIFCSPHIGHO2_01_FULL_41_53</name>
    <dbReference type="NCBI Taxonomy" id="1802663"/>
    <lineage>
        <taxon>Bacteria</taxon>
        <taxon>Candidatus Yanofskyibacteriota</taxon>
    </lineage>
</organism>
<evidence type="ECO:0000313" key="3">
    <source>
        <dbReference type="Proteomes" id="UP000177117"/>
    </source>
</evidence>
<evidence type="ECO:0000313" key="2">
    <source>
        <dbReference type="EMBL" id="OGM99696.1"/>
    </source>
</evidence>
<feature type="transmembrane region" description="Helical" evidence="1">
    <location>
        <begin position="31"/>
        <end position="51"/>
    </location>
</feature>
<feature type="transmembrane region" description="Helical" evidence="1">
    <location>
        <begin position="5"/>
        <end position="25"/>
    </location>
</feature>
<feature type="transmembrane region" description="Helical" evidence="1">
    <location>
        <begin position="135"/>
        <end position="154"/>
    </location>
</feature>
<keyword evidence="1" id="KW-0472">Membrane</keyword>
<accession>A0A1F8EFR4</accession>
<feature type="transmembrane region" description="Helical" evidence="1">
    <location>
        <begin position="237"/>
        <end position="253"/>
    </location>
</feature>
<sequence>MKKSILFDVVIFIVLLLATSSFPWLVEGTVLNNPMIWSFVVVIPIATFLGLRKKKNWKKVISGSLVFGLLFGVILEFIAHVTLAWQVPNTIFPFRILGASTIEGLIGYIPMTLLVLVFYEHFFDEDISHKISPRIWSAIIPAILAIVLITFIYLTNPSRLMFSHPYLKIGLAAIIPMIWQITRKPSLLLKYLKLSASLFFVFFIFEIVGVTFNYWIFPGNNYMGMVTYLGRTFPVEEIIFWMLLYPPTIVSYYEKFIDDEK</sequence>
<proteinExistence type="predicted"/>
<evidence type="ECO:0008006" key="4">
    <source>
        <dbReference type="Google" id="ProtNLM"/>
    </source>
</evidence>
<feature type="transmembrane region" description="Helical" evidence="1">
    <location>
        <begin position="105"/>
        <end position="123"/>
    </location>
</feature>
<evidence type="ECO:0000256" key="1">
    <source>
        <dbReference type="SAM" id="Phobius"/>
    </source>
</evidence>
<dbReference type="Proteomes" id="UP000177117">
    <property type="component" value="Unassembled WGS sequence"/>
</dbReference>
<gene>
    <name evidence="2" type="ORF">A2650_00910</name>
</gene>
<protein>
    <recommendedName>
        <fullName evidence="4">Lycopene cyclase domain-containing protein</fullName>
    </recommendedName>
</protein>
<feature type="transmembrane region" description="Helical" evidence="1">
    <location>
        <begin position="63"/>
        <end position="85"/>
    </location>
</feature>
<name>A0A1F8EFR4_9BACT</name>
<keyword evidence="1" id="KW-1133">Transmembrane helix</keyword>
<comment type="caution">
    <text evidence="2">The sequence shown here is derived from an EMBL/GenBank/DDBJ whole genome shotgun (WGS) entry which is preliminary data.</text>
</comment>
<dbReference type="EMBL" id="MGJD01000037">
    <property type="protein sequence ID" value="OGM99696.1"/>
    <property type="molecule type" value="Genomic_DNA"/>
</dbReference>
<feature type="transmembrane region" description="Helical" evidence="1">
    <location>
        <begin position="166"/>
        <end position="182"/>
    </location>
</feature>